<gene>
    <name evidence="3" type="ORF">PTRA_a0324</name>
</gene>
<protein>
    <recommendedName>
        <fullName evidence="5">Cobalt-zinc-cadmium resistance protein CzcC</fullName>
    </recommendedName>
</protein>
<keyword evidence="2" id="KW-0732">Signal</keyword>
<organism evidence="3">
    <name type="scientific">Pseudoalteromonas translucida KMM 520</name>
    <dbReference type="NCBI Taxonomy" id="1315283"/>
    <lineage>
        <taxon>Bacteria</taxon>
        <taxon>Pseudomonadati</taxon>
        <taxon>Pseudomonadota</taxon>
        <taxon>Gammaproteobacteria</taxon>
        <taxon>Alteromonadales</taxon>
        <taxon>Pseudoalteromonadaceae</taxon>
        <taxon>Pseudoalteromonas</taxon>
    </lineage>
</organism>
<dbReference type="AlphaFoldDB" id="A0A0U2V0M0"/>
<feature type="coiled-coil region" evidence="1">
    <location>
        <begin position="180"/>
        <end position="207"/>
    </location>
</feature>
<evidence type="ECO:0000256" key="1">
    <source>
        <dbReference type="SAM" id="Coils"/>
    </source>
</evidence>
<dbReference type="SUPFAM" id="SSF56954">
    <property type="entry name" value="Outer membrane efflux proteins (OEP)"/>
    <property type="match status" value="1"/>
</dbReference>
<reference evidence="3 4" key="1">
    <citation type="submission" date="2015-03" db="EMBL/GenBank/DDBJ databases">
        <authorList>
            <person name="Murphy D."/>
        </authorList>
    </citation>
    <scope>NUCLEOTIDE SEQUENCE [LARGE SCALE GENOMIC DNA]</scope>
    <source>
        <strain evidence="3 4">KMM 520</strain>
    </source>
</reference>
<dbReference type="InterPro" id="IPR010131">
    <property type="entry name" value="MdtP/NodT-like"/>
</dbReference>
<dbReference type="PATRIC" id="fig|1315283.4.peg.287"/>
<feature type="signal peptide" evidence="2">
    <location>
        <begin position="1"/>
        <end position="24"/>
    </location>
</feature>
<dbReference type="GO" id="GO:0015562">
    <property type="term" value="F:efflux transmembrane transporter activity"/>
    <property type="evidence" value="ECO:0007669"/>
    <property type="project" value="InterPro"/>
</dbReference>
<dbReference type="KEGG" id="ptn:PTRA_a0324"/>
<evidence type="ECO:0008006" key="5">
    <source>
        <dbReference type="Google" id="ProtNLM"/>
    </source>
</evidence>
<evidence type="ECO:0000256" key="2">
    <source>
        <dbReference type="SAM" id="SignalP"/>
    </source>
</evidence>
<dbReference type="EMBL" id="CP011034">
    <property type="protein sequence ID" value="ALS31693.1"/>
    <property type="molecule type" value="Genomic_DNA"/>
</dbReference>
<keyword evidence="1" id="KW-0175">Coiled coil</keyword>
<evidence type="ECO:0000313" key="4">
    <source>
        <dbReference type="Proteomes" id="UP000065261"/>
    </source>
</evidence>
<dbReference type="PANTHER" id="PTHR30203">
    <property type="entry name" value="OUTER MEMBRANE CATION EFFLUX PROTEIN"/>
    <property type="match status" value="1"/>
</dbReference>
<accession>A0A0U2V0M0</accession>
<feature type="chain" id="PRO_5006832827" description="Cobalt-zinc-cadmium resistance protein CzcC" evidence="2">
    <location>
        <begin position="25"/>
        <end position="441"/>
    </location>
</feature>
<dbReference type="Gene3D" id="1.20.1600.10">
    <property type="entry name" value="Outer membrane efflux proteins (OEP)"/>
    <property type="match status" value="1"/>
</dbReference>
<dbReference type="PANTHER" id="PTHR30203:SF24">
    <property type="entry name" value="BLR4935 PROTEIN"/>
    <property type="match status" value="1"/>
</dbReference>
<dbReference type="Proteomes" id="UP000065261">
    <property type="component" value="Chromosome I"/>
</dbReference>
<dbReference type="OrthoDB" id="5607838at2"/>
<proteinExistence type="predicted"/>
<evidence type="ECO:0000313" key="3">
    <source>
        <dbReference type="EMBL" id="ALS31693.1"/>
    </source>
</evidence>
<dbReference type="RefSeq" id="WP_058372418.1">
    <property type="nucleotide sequence ID" value="NZ_CP011034.1"/>
</dbReference>
<name>A0A0U2V0M0_9GAMM</name>
<sequence length="441" mass="48954">MNHFAVFKVSFLALMLGTAISAHSNELSLDEALSYALSHEPWLKASQYQQAAEQAQSIAAGSLPDPVLTLGLMGVPTDGFALDQEGMTQLSIGVSQMFSRGDSLALKQQALAQSAQQHPWLRADRLAQVKTIVIESWLNAYRAQRSIALIKQDKALFSQLIDITESSYASSLGKTRQQDIIRAQLELTRLEDKLVMLAQQLESAKKRLSQWLPMSMLTQPVSTKNTAIEPLISFTTLEFEALMSLLMAHPAIVAIDKTVTAKETEVALAKQSYKPQFGVNMGYSHRGDTPMGDSRADLLSVGVSIDLPLFTSNRQDQQVNAAIATAEAVKTQKLIALQKLKGMYFKEFSQLMQLQKRDTLYQTKLLPQMAEQAQATLNAYTRDDGDFSEVMRARISELNAKIDGLNIQIDQQIIIARLNYYASSQDAAVMLEQLGEQNREY</sequence>